<accession>A0A200QZ03</accession>
<dbReference type="GO" id="GO:0035251">
    <property type="term" value="F:UDP-glucosyltransferase activity"/>
    <property type="evidence" value="ECO:0007669"/>
    <property type="project" value="InterPro"/>
</dbReference>
<comment type="caution">
    <text evidence="5">The sequence shown here is derived from an EMBL/GenBank/DDBJ whole genome shotgun (WGS) entry which is preliminary data.</text>
</comment>
<evidence type="ECO:0000313" key="6">
    <source>
        <dbReference type="Proteomes" id="UP000195402"/>
    </source>
</evidence>
<protein>
    <recommendedName>
        <fullName evidence="4">Glycosyltransferase</fullName>
        <ecNumber evidence="4">2.4.1.-</ecNumber>
    </recommendedName>
</protein>
<dbReference type="FunFam" id="3.40.50.2000:FF:000056">
    <property type="entry name" value="Glycosyltransferase"/>
    <property type="match status" value="1"/>
</dbReference>
<dbReference type="PANTHER" id="PTHR48048:SF83">
    <property type="entry name" value="GLYCOSYLTRANSFERASE"/>
    <property type="match status" value="1"/>
</dbReference>
<dbReference type="CDD" id="cd03784">
    <property type="entry name" value="GT1_Gtf-like"/>
    <property type="match status" value="1"/>
</dbReference>
<dbReference type="Pfam" id="PF00201">
    <property type="entry name" value="UDPGT"/>
    <property type="match status" value="1"/>
</dbReference>
<dbReference type="InParanoid" id="A0A200QZ03"/>
<dbReference type="OrthoDB" id="5835829at2759"/>
<dbReference type="FunCoup" id="A0A200QZ03">
    <property type="interactions" value="809"/>
</dbReference>
<evidence type="ECO:0000256" key="2">
    <source>
        <dbReference type="ARBA" id="ARBA00022679"/>
    </source>
</evidence>
<dbReference type="InterPro" id="IPR050481">
    <property type="entry name" value="UDP-glycosyltransf_plant"/>
</dbReference>
<evidence type="ECO:0000256" key="3">
    <source>
        <dbReference type="RuleBase" id="RU003718"/>
    </source>
</evidence>
<keyword evidence="6" id="KW-1185">Reference proteome</keyword>
<organism evidence="5 6">
    <name type="scientific">Macleaya cordata</name>
    <name type="common">Five-seeded plume-poppy</name>
    <name type="synonym">Bocconia cordata</name>
    <dbReference type="NCBI Taxonomy" id="56857"/>
    <lineage>
        <taxon>Eukaryota</taxon>
        <taxon>Viridiplantae</taxon>
        <taxon>Streptophyta</taxon>
        <taxon>Embryophyta</taxon>
        <taxon>Tracheophyta</taxon>
        <taxon>Spermatophyta</taxon>
        <taxon>Magnoliopsida</taxon>
        <taxon>Ranunculales</taxon>
        <taxon>Papaveraceae</taxon>
        <taxon>Papaveroideae</taxon>
        <taxon>Macleaya</taxon>
    </lineage>
</organism>
<dbReference type="EMBL" id="MVGT01000739">
    <property type="protein sequence ID" value="OVA15704.1"/>
    <property type="molecule type" value="Genomic_DNA"/>
</dbReference>
<evidence type="ECO:0000256" key="4">
    <source>
        <dbReference type="RuleBase" id="RU362057"/>
    </source>
</evidence>
<dbReference type="OMA" id="DSHGTED"/>
<gene>
    <name evidence="5" type="ORF">BVC80_1315g15</name>
</gene>
<reference evidence="5 6" key="1">
    <citation type="journal article" date="2017" name="Mol. Plant">
        <title>The Genome of Medicinal Plant Macleaya cordata Provides New Insights into Benzylisoquinoline Alkaloids Metabolism.</title>
        <authorList>
            <person name="Liu X."/>
            <person name="Liu Y."/>
            <person name="Huang P."/>
            <person name="Ma Y."/>
            <person name="Qing Z."/>
            <person name="Tang Q."/>
            <person name="Cao H."/>
            <person name="Cheng P."/>
            <person name="Zheng Y."/>
            <person name="Yuan Z."/>
            <person name="Zhou Y."/>
            <person name="Liu J."/>
            <person name="Tang Z."/>
            <person name="Zhuo Y."/>
            <person name="Zhang Y."/>
            <person name="Yu L."/>
            <person name="Huang J."/>
            <person name="Yang P."/>
            <person name="Peng Q."/>
            <person name="Zhang J."/>
            <person name="Jiang W."/>
            <person name="Zhang Z."/>
            <person name="Lin K."/>
            <person name="Ro D.K."/>
            <person name="Chen X."/>
            <person name="Xiong X."/>
            <person name="Shang Y."/>
            <person name="Huang S."/>
            <person name="Zeng J."/>
        </authorList>
    </citation>
    <scope>NUCLEOTIDE SEQUENCE [LARGE SCALE GENOMIC DNA]</scope>
    <source>
        <strain evidence="6">cv. BLH2017</strain>
        <tissue evidence="5">Root</tissue>
    </source>
</reference>
<dbReference type="Gene3D" id="3.40.50.2000">
    <property type="entry name" value="Glycogen Phosphorylase B"/>
    <property type="match status" value="2"/>
</dbReference>
<sequence>MNKKKQLVFVPAPGIGHLASMVEVAKNIINRYGDHLSITVLILKPPFHSSNLLDSYIHSLSTSITSIHFLPLSPPSSSPISSLDKVSIETFISVFVETNKTLIKDTITNLIMINPKSDESTNPVQLVGLVVDLFYTAVIDVGNELGVPTYLYFTSSAAFLGLMLHLPILHTQITTEFKDSDIELKIPSFVNSVPPSVLPQPLLNKKDDGYTWFVHHGRRFRETKGIMVNTFSDLEPYPLDSFLLDGQIPPVYPVGPLIDLKGQTQLQPDQTQYNTIMKWLDDQPPSSVILLCFGSMGSFDEQQVTEIAVGLERSGHRFLWSLREPAKTNLAIAGEYTNLEEVLPHGFLERTKGIGLVCGWVPQVSVLGHQAIGGFVSHCGWNSILESLWFGVPIVTWPLYAEQQVNAFEMVKELGLAVELRLDYRKGSSDNDLVVANEIERGVKYVMDMSGGNEVRKKVKKMREKSRKAVMDKDGSSYACLARLIESLIDGISK</sequence>
<dbReference type="SUPFAM" id="SSF53756">
    <property type="entry name" value="UDP-Glycosyltransferase/glycogen phosphorylase"/>
    <property type="match status" value="1"/>
</dbReference>
<dbReference type="InterPro" id="IPR035595">
    <property type="entry name" value="UDP_glycos_trans_CS"/>
</dbReference>
<evidence type="ECO:0000256" key="1">
    <source>
        <dbReference type="ARBA" id="ARBA00009995"/>
    </source>
</evidence>
<dbReference type="InterPro" id="IPR002213">
    <property type="entry name" value="UDP_glucos_trans"/>
</dbReference>
<dbReference type="Proteomes" id="UP000195402">
    <property type="component" value="Unassembled WGS sequence"/>
</dbReference>
<keyword evidence="3" id="KW-0328">Glycosyltransferase</keyword>
<comment type="similarity">
    <text evidence="1 3">Belongs to the UDP-glycosyltransferase family.</text>
</comment>
<name>A0A200QZ03_MACCD</name>
<proteinExistence type="inferred from homology"/>
<keyword evidence="2 3" id="KW-0808">Transferase</keyword>
<dbReference type="PROSITE" id="PS00375">
    <property type="entry name" value="UDPGT"/>
    <property type="match status" value="1"/>
</dbReference>
<dbReference type="STRING" id="56857.A0A200QZ03"/>
<evidence type="ECO:0000313" key="5">
    <source>
        <dbReference type="EMBL" id="OVA15704.1"/>
    </source>
</evidence>
<dbReference type="PANTHER" id="PTHR48048">
    <property type="entry name" value="GLYCOSYLTRANSFERASE"/>
    <property type="match status" value="1"/>
</dbReference>
<dbReference type="EC" id="2.4.1.-" evidence="4"/>
<dbReference type="AlphaFoldDB" id="A0A200QZ03"/>